<evidence type="ECO:0000256" key="2">
    <source>
        <dbReference type="SAM" id="MobiDB-lite"/>
    </source>
</evidence>
<gene>
    <name evidence="3" type="ORF">KP509_13G011300</name>
</gene>
<feature type="compositionally biased region" description="Basic and acidic residues" evidence="2">
    <location>
        <begin position="234"/>
        <end position="254"/>
    </location>
</feature>
<evidence type="ECO:0000313" key="3">
    <source>
        <dbReference type="EMBL" id="KAH7420531.1"/>
    </source>
</evidence>
<name>A0A8T2TBC3_CERRI</name>
<dbReference type="EMBL" id="CM035418">
    <property type="protein sequence ID" value="KAH7420527.1"/>
    <property type="molecule type" value="Genomic_DNA"/>
</dbReference>
<proteinExistence type="predicted"/>
<keyword evidence="4" id="KW-1185">Reference proteome</keyword>
<evidence type="ECO:0000313" key="4">
    <source>
        <dbReference type="Proteomes" id="UP000825935"/>
    </source>
</evidence>
<reference evidence="3" key="1">
    <citation type="submission" date="2021-08" db="EMBL/GenBank/DDBJ databases">
        <title>WGS assembly of Ceratopteris richardii.</title>
        <authorList>
            <person name="Marchant D.B."/>
            <person name="Chen G."/>
            <person name="Jenkins J."/>
            <person name="Shu S."/>
            <person name="Leebens-Mack J."/>
            <person name="Grimwood J."/>
            <person name="Schmutz J."/>
            <person name="Soltis P."/>
            <person name="Soltis D."/>
            <person name="Chen Z.-H."/>
        </authorList>
    </citation>
    <scope>NUCLEOTIDE SEQUENCE</scope>
    <source>
        <strain evidence="3">Whitten #5841</strain>
        <tissue evidence="3">Leaf</tissue>
    </source>
</reference>
<accession>A0A8T2TBC3</accession>
<dbReference type="EMBL" id="CM035418">
    <property type="protein sequence ID" value="KAH7420531.1"/>
    <property type="molecule type" value="Genomic_DNA"/>
</dbReference>
<feature type="region of interest" description="Disordered" evidence="2">
    <location>
        <begin position="892"/>
        <end position="911"/>
    </location>
</feature>
<evidence type="ECO:0000256" key="1">
    <source>
        <dbReference type="SAM" id="Coils"/>
    </source>
</evidence>
<feature type="compositionally biased region" description="Acidic residues" evidence="2">
    <location>
        <begin position="815"/>
        <end position="827"/>
    </location>
</feature>
<keyword evidence="1" id="KW-0175">Coiled coil</keyword>
<sequence>MELDSQSLDHDDFLRAEALEDIIDVENEMGFGEGEDWSRDDSSIGYSKLAAKLNRALFNKGNATQCQLHMGTSATDKHQSCKPRVALQHGSRVSYSSDSDTKSKLHVLTSPLKKASGIHMNEKKNLKAKRETKDEAIQKLPLCEDNDCPLDTFQDEGYTDHISMELDEVNDPCHESTRKHYCVQNMKVPGIIVKLDENENDEVGDQQEKKVLSKLEEKAASSSRVRFSVDTDSASEKTKGFSNRKVPDVKEKSKCGKQQGWRYVRSTPGDSHGFGSPKAYAGGSTRSIGSQKKKDPSAIEHVKDLALTVDRNKAMEARDDRKLAILALEQLEAFGDFMRKQQEVVTDMRHSLSHEGAKDHARLRQFVDALDRNIRSMSSSSKAKQTQSYALKSRAEQINKLKAQCNLLELDREKLEKQLRHSAADADGKEKEQEMSDKIESDKVNLLEQKVKELESSVAVWKSKYEKAESDFAAEKALLEDNLQVSKLDWRSKQQKLSFKLKERETELSHQKVYQDKIIESLVSCRLCMNNLRKETIAYSRETIGHGQDLDGQADDVLLKSTDDKDVLNLVCGIEKDIESIRQVLIESSEFKRGPPIQTETLRQETEKVDDKIERTISLMTEIKQEIKVKEDKFKKENEKYMELVAEKLKLVDALEKQLADKERDIEGYIQELKDKVNILNQELEHEQSERNRLSEQQRIMRYKLMKGLRKKEQKLEEEIEGMKEKLEEMKTTLIQKDERLASLEDEVKAKCAQLVQEKQKWNMAMKEVKHKAAKRFLRFMHEKENGLLEHLRERKSCLKLQEGRVGLSFRTEGSDDDEDDDDDEYNNGDCKKSWAEQRKLSRKILRDKVHSKKLEASLMSNKLESPRDRQCFSSRTLDEIADLRSSFESYKEKTKHDYGLSRNRGSLRDI</sequence>
<feature type="region of interest" description="Disordered" evidence="2">
    <location>
        <begin position="222"/>
        <end position="297"/>
    </location>
</feature>
<dbReference type="OMA" id="NCKESAR"/>
<comment type="caution">
    <text evidence="3">The sequence shown here is derived from an EMBL/GenBank/DDBJ whole genome shotgun (WGS) entry which is preliminary data.</text>
</comment>
<organism evidence="3 4">
    <name type="scientific">Ceratopteris richardii</name>
    <name type="common">Triangle waterfern</name>
    <dbReference type="NCBI Taxonomy" id="49495"/>
    <lineage>
        <taxon>Eukaryota</taxon>
        <taxon>Viridiplantae</taxon>
        <taxon>Streptophyta</taxon>
        <taxon>Embryophyta</taxon>
        <taxon>Tracheophyta</taxon>
        <taxon>Polypodiopsida</taxon>
        <taxon>Polypodiidae</taxon>
        <taxon>Polypodiales</taxon>
        <taxon>Pteridineae</taxon>
        <taxon>Pteridaceae</taxon>
        <taxon>Parkerioideae</taxon>
        <taxon>Ceratopteris</taxon>
    </lineage>
</organism>
<feature type="coiled-coil region" evidence="1">
    <location>
        <begin position="620"/>
        <end position="761"/>
    </location>
</feature>
<dbReference type="Proteomes" id="UP000825935">
    <property type="component" value="Chromosome 13"/>
</dbReference>
<feature type="region of interest" description="Disordered" evidence="2">
    <location>
        <begin position="810"/>
        <end position="830"/>
    </location>
</feature>
<dbReference type="AlphaFoldDB" id="A0A8T2TBC3"/>
<feature type="region of interest" description="Disordered" evidence="2">
    <location>
        <begin position="419"/>
        <end position="440"/>
    </location>
</feature>
<dbReference type="OrthoDB" id="1915763at2759"/>
<protein>
    <submittedName>
        <fullName evidence="3">Uncharacterized protein</fullName>
    </submittedName>
</protein>